<reference evidence="3 4" key="1">
    <citation type="submission" date="2019-02" db="EMBL/GenBank/DDBJ databases">
        <title>Genome sequencing of the rare red list fungi Antrodiella citrinella (Flaviporus citrinellus).</title>
        <authorList>
            <person name="Buettner E."/>
            <person name="Kellner H."/>
        </authorList>
    </citation>
    <scope>NUCLEOTIDE SEQUENCE [LARGE SCALE GENOMIC DNA]</scope>
    <source>
        <strain evidence="3 4">DSM 108506</strain>
    </source>
</reference>
<feature type="chain" id="PRO_5020553700" evidence="2">
    <location>
        <begin position="19"/>
        <end position="296"/>
    </location>
</feature>
<sequence length="296" mass="30261">MRFTLPFAALVTLPFVAPFVINDELLSFCKSPVVAEQSYIGNVQLSAIQCANFLPSFSKRQTTPVSNVCGAQCDTHCFNPAGGGPDPNDCNVIADALRYDSQDISEEFNVSTTNALFVLQYHSCESFFVNQAGSTDLTYCRSDWAAVIDFVAFNCQATQNAHGGLCVAASQEWFIQIQPFVNASASASSSVAAATATSSVSTITPTIIPPLTSGITTTAASSTPTSSTSSSTSSASSASSATPSTSTSLSTTSSVSTTTSGGTSTATSTSTDTSASTTATTSVSITTTGATVTTTA</sequence>
<dbReference type="Proteomes" id="UP000308730">
    <property type="component" value="Unassembled WGS sequence"/>
</dbReference>
<evidence type="ECO:0000313" key="4">
    <source>
        <dbReference type="Proteomes" id="UP000308730"/>
    </source>
</evidence>
<keyword evidence="4" id="KW-1185">Reference proteome</keyword>
<protein>
    <submittedName>
        <fullName evidence="3">Uncharacterized protein</fullName>
    </submittedName>
</protein>
<comment type="caution">
    <text evidence="3">The sequence shown here is derived from an EMBL/GenBank/DDBJ whole genome shotgun (WGS) entry which is preliminary data.</text>
</comment>
<dbReference type="OrthoDB" id="3226519at2759"/>
<evidence type="ECO:0000256" key="2">
    <source>
        <dbReference type="SAM" id="SignalP"/>
    </source>
</evidence>
<evidence type="ECO:0000313" key="3">
    <source>
        <dbReference type="EMBL" id="THH27893.1"/>
    </source>
</evidence>
<gene>
    <name evidence="3" type="ORF">EUX98_g6295</name>
</gene>
<keyword evidence="2" id="KW-0732">Signal</keyword>
<dbReference type="EMBL" id="SGPM01000217">
    <property type="protein sequence ID" value="THH27893.1"/>
    <property type="molecule type" value="Genomic_DNA"/>
</dbReference>
<proteinExistence type="predicted"/>
<organism evidence="3 4">
    <name type="scientific">Antrodiella citrinella</name>
    <dbReference type="NCBI Taxonomy" id="2447956"/>
    <lineage>
        <taxon>Eukaryota</taxon>
        <taxon>Fungi</taxon>
        <taxon>Dikarya</taxon>
        <taxon>Basidiomycota</taxon>
        <taxon>Agaricomycotina</taxon>
        <taxon>Agaricomycetes</taxon>
        <taxon>Polyporales</taxon>
        <taxon>Steccherinaceae</taxon>
        <taxon>Antrodiella</taxon>
    </lineage>
</organism>
<feature type="region of interest" description="Disordered" evidence="1">
    <location>
        <begin position="214"/>
        <end position="296"/>
    </location>
</feature>
<feature type="signal peptide" evidence="2">
    <location>
        <begin position="1"/>
        <end position="18"/>
    </location>
</feature>
<name>A0A4V3XI52_9APHY</name>
<evidence type="ECO:0000256" key="1">
    <source>
        <dbReference type="SAM" id="MobiDB-lite"/>
    </source>
</evidence>
<dbReference type="AlphaFoldDB" id="A0A4V3XI52"/>
<accession>A0A4V3XI52</accession>